<evidence type="ECO:0000313" key="1">
    <source>
        <dbReference type="EMBL" id="MFC3885815.1"/>
    </source>
</evidence>
<name>A0ABV8B7K9_9BACI</name>
<organism evidence="1 2">
    <name type="scientific">Bacillus songklensis</name>
    <dbReference type="NCBI Taxonomy" id="1069116"/>
    <lineage>
        <taxon>Bacteria</taxon>
        <taxon>Bacillati</taxon>
        <taxon>Bacillota</taxon>
        <taxon>Bacilli</taxon>
        <taxon>Bacillales</taxon>
        <taxon>Bacillaceae</taxon>
        <taxon>Bacillus</taxon>
    </lineage>
</organism>
<evidence type="ECO:0000313" key="2">
    <source>
        <dbReference type="Proteomes" id="UP001595752"/>
    </source>
</evidence>
<sequence length="77" mass="9050">MRVDILTVDEREYLKTFHMSPSDVESLISLIKVSGISFYKKGRNSLITFKYDSVCFSIDQRNNGMTETWFEIFVDEQ</sequence>
<dbReference type="EMBL" id="JBHRZT010000072">
    <property type="protein sequence ID" value="MFC3885815.1"/>
    <property type="molecule type" value="Genomic_DNA"/>
</dbReference>
<reference evidence="2" key="1">
    <citation type="journal article" date="2019" name="Int. J. Syst. Evol. Microbiol.">
        <title>The Global Catalogue of Microorganisms (GCM) 10K type strain sequencing project: providing services to taxonomists for standard genome sequencing and annotation.</title>
        <authorList>
            <consortium name="The Broad Institute Genomics Platform"/>
            <consortium name="The Broad Institute Genome Sequencing Center for Infectious Disease"/>
            <person name="Wu L."/>
            <person name="Ma J."/>
        </authorList>
    </citation>
    <scope>NUCLEOTIDE SEQUENCE [LARGE SCALE GENOMIC DNA]</scope>
    <source>
        <strain evidence="2">CCUG 61889</strain>
    </source>
</reference>
<gene>
    <name evidence="1" type="ORF">ACFOU2_21005</name>
</gene>
<proteinExistence type="predicted"/>
<comment type="caution">
    <text evidence="1">The sequence shown here is derived from an EMBL/GenBank/DDBJ whole genome shotgun (WGS) entry which is preliminary data.</text>
</comment>
<accession>A0ABV8B7K9</accession>
<dbReference type="Proteomes" id="UP001595752">
    <property type="component" value="Unassembled WGS sequence"/>
</dbReference>
<dbReference type="RefSeq" id="WP_377918204.1">
    <property type="nucleotide sequence ID" value="NZ_JBHRZT010000072.1"/>
</dbReference>
<keyword evidence="2" id="KW-1185">Reference proteome</keyword>
<protein>
    <submittedName>
        <fullName evidence="1">Uncharacterized protein</fullName>
    </submittedName>
</protein>